<feature type="transmembrane region" description="Helical" evidence="1">
    <location>
        <begin position="45"/>
        <end position="65"/>
    </location>
</feature>
<dbReference type="Proteomes" id="UP000746690">
    <property type="component" value="Unassembled WGS sequence"/>
</dbReference>
<protein>
    <recommendedName>
        <fullName evidence="4">Anti-sigma factor</fullName>
    </recommendedName>
</protein>
<dbReference type="EMBL" id="JABBHF010000003">
    <property type="protein sequence ID" value="NMH87191.1"/>
    <property type="molecule type" value="Genomic_DNA"/>
</dbReference>
<sequence length="254" mass="28555">MEPIKFEENIKNKLDKRTLQPSNDAWGKLSERLDSQGAKRKNRSLLWVGLAASIVGVLLVISQFFNNETGVNDMPKIVVVPEVIEQHTDKTIAVEAHVNIETVSQDINKNRKEDINEIIKKPVLITSEFNDEQAIITQENNMEKLKKESVDTSVKVPVESLTFEQKKIQAVANQIQALKDNNTVTDDAIDVLLLEAQKEIQLNQLYNETTGVVDANLLLQDVEAELDQSFRTKVFEAIKASYGTVKTAVAQRND</sequence>
<gene>
    <name evidence="2" type="ORF">HHX25_06715</name>
</gene>
<evidence type="ECO:0000313" key="2">
    <source>
        <dbReference type="EMBL" id="NMH87191.1"/>
    </source>
</evidence>
<dbReference type="RefSeq" id="WP_169671464.1">
    <property type="nucleotide sequence ID" value="NZ_JABBHF010000003.1"/>
</dbReference>
<keyword evidence="1" id="KW-1133">Transmembrane helix</keyword>
<name>A0ABX1RUH4_9FLAO</name>
<accession>A0ABX1RUH4</accession>
<proteinExistence type="predicted"/>
<keyword evidence="1" id="KW-0812">Transmembrane</keyword>
<keyword evidence="3" id="KW-1185">Reference proteome</keyword>
<keyword evidence="1" id="KW-0472">Membrane</keyword>
<evidence type="ECO:0000313" key="3">
    <source>
        <dbReference type="Proteomes" id="UP000746690"/>
    </source>
</evidence>
<reference evidence="2 3" key="1">
    <citation type="submission" date="2020-04" db="EMBL/GenBank/DDBJ databases">
        <title>A Flavivirga sp. nov.</title>
        <authorList>
            <person name="Sun X."/>
        </authorList>
    </citation>
    <scope>NUCLEOTIDE SEQUENCE [LARGE SCALE GENOMIC DNA]</scope>
    <source>
        <strain evidence="2 3">Y03</strain>
    </source>
</reference>
<organism evidence="2 3">
    <name type="scientific">Flavivirga algicola</name>
    <dbReference type="NCBI Taxonomy" id="2729136"/>
    <lineage>
        <taxon>Bacteria</taxon>
        <taxon>Pseudomonadati</taxon>
        <taxon>Bacteroidota</taxon>
        <taxon>Flavobacteriia</taxon>
        <taxon>Flavobacteriales</taxon>
        <taxon>Flavobacteriaceae</taxon>
        <taxon>Flavivirga</taxon>
    </lineage>
</organism>
<evidence type="ECO:0008006" key="4">
    <source>
        <dbReference type="Google" id="ProtNLM"/>
    </source>
</evidence>
<evidence type="ECO:0000256" key="1">
    <source>
        <dbReference type="SAM" id="Phobius"/>
    </source>
</evidence>
<comment type="caution">
    <text evidence="2">The sequence shown here is derived from an EMBL/GenBank/DDBJ whole genome shotgun (WGS) entry which is preliminary data.</text>
</comment>